<dbReference type="SUPFAM" id="SSF52833">
    <property type="entry name" value="Thioredoxin-like"/>
    <property type="match status" value="1"/>
</dbReference>
<dbReference type="Gene3D" id="3.40.30.10">
    <property type="entry name" value="Glutaredoxin"/>
    <property type="match status" value="1"/>
</dbReference>
<dbReference type="SUPFAM" id="SSF81296">
    <property type="entry name" value="E set domains"/>
    <property type="match status" value="1"/>
</dbReference>
<dbReference type="InterPro" id="IPR002109">
    <property type="entry name" value="Glutaredoxin"/>
</dbReference>
<reference evidence="3 4" key="1">
    <citation type="submission" date="2013-09" db="EMBL/GenBank/DDBJ databases">
        <title>Corchorus capsularis genome sequencing.</title>
        <authorList>
            <person name="Alam M."/>
            <person name="Haque M.S."/>
            <person name="Islam M.S."/>
            <person name="Emdad E.M."/>
            <person name="Islam M.M."/>
            <person name="Ahmed B."/>
            <person name="Halim A."/>
            <person name="Hossen Q.M.M."/>
            <person name="Hossain M.Z."/>
            <person name="Ahmed R."/>
            <person name="Khan M.M."/>
            <person name="Islam R."/>
            <person name="Rashid M.M."/>
            <person name="Khan S.A."/>
            <person name="Rahman M.S."/>
            <person name="Alam M."/>
        </authorList>
    </citation>
    <scope>NUCLEOTIDE SEQUENCE [LARGE SCALE GENOMIC DNA]</scope>
    <source>
        <strain evidence="4">cv. CVL-1</strain>
        <tissue evidence="3">Whole seedling</tissue>
    </source>
</reference>
<evidence type="ECO:0000259" key="2">
    <source>
        <dbReference type="SMART" id="SM00737"/>
    </source>
</evidence>
<keyword evidence="1" id="KW-0732">Signal</keyword>
<dbReference type="Pfam" id="PF00462">
    <property type="entry name" value="Glutaredoxin"/>
    <property type="match status" value="1"/>
</dbReference>
<sequence>MEMIQYNRFIAPLLLLSLCLLVSSAVAEDVKYCDKTDYAVKVQGVEISPNPIARGKAANFSIAATSGAAISGGQLVIEVSYFGWHIHSETHDLCDETSCPVSAGDFVVSHSQVLPGYTPPGFVLQLNQNCHGHGISVFKDQDCKTNIINLPEPVKDEEEKAALEFFDVVEEEILPDEEEHPCLTDFEEKCPPGGEDSVIFYTTSMRGIRKTFEDCSSVRFLLESFKIKVHERDVAMDMEFREELWRVMGGNRVIPPKLFIKGRYIGGADEVVGLHEQGKLKKLLEGIPSNLPNCPCSGCGNMRFLVCSNCNGSRKVYNSAEKEGDNEMFIKCHDCNENGLVKCPVCC</sequence>
<dbReference type="OMA" id="EGDNEMF"/>
<dbReference type="Gramene" id="OMO69191">
    <property type="protein sequence ID" value="OMO69191"/>
    <property type="gene ID" value="CCACVL1_19613"/>
</dbReference>
<feature type="signal peptide" evidence="1">
    <location>
        <begin position="1"/>
        <end position="27"/>
    </location>
</feature>
<dbReference type="EMBL" id="AWWV01012074">
    <property type="protein sequence ID" value="OMO69191.1"/>
    <property type="molecule type" value="Genomic_DNA"/>
</dbReference>
<keyword evidence="4" id="KW-1185">Reference proteome</keyword>
<dbReference type="OrthoDB" id="423313at2759"/>
<dbReference type="AlphaFoldDB" id="A0A1R3HFV6"/>
<dbReference type="Gene3D" id="2.60.40.770">
    <property type="match status" value="1"/>
</dbReference>
<evidence type="ECO:0000313" key="3">
    <source>
        <dbReference type="EMBL" id="OMO69191.1"/>
    </source>
</evidence>
<protein>
    <submittedName>
        <fullName evidence="3">Glutaredoxin</fullName>
    </submittedName>
</protein>
<dbReference type="Proteomes" id="UP000188268">
    <property type="component" value="Unassembled WGS sequence"/>
</dbReference>
<dbReference type="Pfam" id="PF23733">
    <property type="entry name" value="GRXCR1-2_C"/>
    <property type="match status" value="1"/>
</dbReference>
<dbReference type="STRING" id="210143.A0A1R3HFV6"/>
<gene>
    <name evidence="3" type="ORF">CCACVL1_19613</name>
</gene>
<name>A0A1R3HFV6_COCAP</name>
<dbReference type="PANTHER" id="PTHR45669:SF14">
    <property type="entry name" value="EMB|CAB81925.1-RELATED"/>
    <property type="match status" value="1"/>
</dbReference>
<accession>A0A1R3HFV6</accession>
<proteinExistence type="predicted"/>
<organism evidence="3 4">
    <name type="scientific">Corchorus capsularis</name>
    <name type="common">Jute</name>
    <dbReference type="NCBI Taxonomy" id="210143"/>
    <lineage>
        <taxon>Eukaryota</taxon>
        <taxon>Viridiplantae</taxon>
        <taxon>Streptophyta</taxon>
        <taxon>Embryophyta</taxon>
        <taxon>Tracheophyta</taxon>
        <taxon>Spermatophyta</taxon>
        <taxon>Magnoliopsida</taxon>
        <taxon>eudicotyledons</taxon>
        <taxon>Gunneridae</taxon>
        <taxon>Pentapetalae</taxon>
        <taxon>rosids</taxon>
        <taxon>malvids</taxon>
        <taxon>Malvales</taxon>
        <taxon>Malvaceae</taxon>
        <taxon>Grewioideae</taxon>
        <taxon>Apeibeae</taxon>
        <taxon>Corchorus</taxon>
    </lineage>
</organism>
<dbReference type="InterPro" id="IPR036249">
    <property type="entry name" value="Thioredoxin-like_sf"/>
</dbReference>
<dbReference type="InterPro" id="IPR014756">
    <property type="entry name" value="Ig_E-set"/>
</dbReference>
<evidence type="ECO:0000256" key="1">
    <source>
        <dbReference type="SAM" id="SignalP"/>
    </source>
</evidence>
<dbReference type="SMART" id="SM00737">
    <property type="entry name" value="ML"/>
    <property type="match status" value="1"/>
</dbReference>
<feature type="chain" id="PRO_5012210029" evidence="1">
    <location>
        <begin position="28"/>
        <end position="347"/>
    </location>
</feature>
<comment type="caution">
    <text evidence="3">The sequence shown here is derived from an EMBL/GenBank/DDBJ whole genome shotgun (WGS) entry which is preliminary data.</text>
</comment>
<dbReference type="CDD" id="cd03031">
    <property type="entry name" value="GRX_GRX_like"/>
    <property type="match status" value="1"/>
</dbReference>
<dbReference type="InterPro" id="IPR003172">
    <property type="entry name" value="ML_dom"/>
</dbReference>
<feature type="domain" description="MD-2-related lipid-recognition" evidence="2">
    <location>
        <begin position="30"/>
        <end position="145"/>
    </location>
</feature>
<dbReference type="PANTHER" id="PTHR45669">
    <property type="entry name" value="GLUTAREDOXIN DOMAIN-CONTAINING CYSTEINE-RICH PROTEIN CG12206-RELATED"/>
    <property type="match status" value="1"/>
</dbReference>
<dbReference type="PROSITE" id="PS51354">
    <property type="entry name" value="GLUTAREDOXIN_2"/>
    <property type="match status" value="1"/>
</dbReference>
<evidence type="ECO:0000313" key="4">
    <source>
        <dbReference type="Proteomes" id="UP000188268"/>
    </source>
</evidence>